<evidence type="ECO:0000256" key="2">
    <source>
        <dbReference type="ARBA" id="ARBA00022679"/>
    </source>
</evidence>
<feature type="compositionally biased region" description="Low complexity" evidence="8">
    <location>
        <begin position="1464"/>
        <end position="1479"/>
    </location>
</feature>
<evidence type="ECO:0000256" key="5">
    <source>
        <dbReference type="ARBA" id="ARBA00022840"/>
    </source>
</evidence>
<feature type="compositionally biased region" description="Polar residues" evidence="8">
    <location>
        <begin position="357"/>
        <end position="376"/>
    </location>
</feature>
<feature type="region of interest" description="Disordered" evidence="8">
    <location>
        <begin position="1883"/>
        <end position="1902"/>
    </location>
</feature>
<proteinExistence type="predicted"/>
<dbReference type="PANTHER" id="PTHR24346:SF110">
    <property type="entry name" value="NON-SPECIFIC SERINE_THREONINE PROTEIN KINASE"/>
    <property type="match status" value="1"/>
</dbReference>
<feature type="compositionally biased region" description="Low complexity" evidence="8">
    <location>
        <begin position="1773"/>
        <end position="1782"/>
    </location>
</feature>
<feature type="region of interest" description="Disordered" evidence="8">
    <location>
        <begin position="1453"/>
        <end position="1511"/>
    </location>
</feature>
<feature type="compositionally biased region" description="Low complexity" evidence="8">
    <location>
        <begin position="1034"/>
        <end position="1047"/>
    </location>
</feature>
<feature type="coiled-coil region" evidence="7">
    <location>
        <begin position="536"/>
        <end position="577"/>
    </location>
</feature>
<keyword evidence="7" id="KW-0175">Coiled coil</keyword>
<dbReference type="Proteomes" id="UP000807716">
    <property type="component" value="Unassembled WGS sequence"/>
</dbReference>
<dbReference type="SMART" id="SM00220">
    <property type="entry name" value="S_TKc"/>
    <property type="match status" value="1"/>
</dbReference>
<dbReference type="PROSITE" id="PS00107">
    <property type="entry name" value="PROTEIN_KINASE_ATP"/>
    <property type="match status" value="1"/>
</dbReference>
<keyword evidence="11" id="KW-1185">Reference proteome</keyword>
<dbReference type="InterPro" id="IPR008271">
    <property type="entry name" value="Ser/Thr_kinase_AS"/>
</dbReference>
<reference evidence="10" key="1">
    <citation type="journal article" date="2020" name="Fungal Divers.">
        <title>Resolving the Mortierellaceae phylogeny through synthesis of multi-gene phylogenetics and phylogenomics.</title>
        <authorList>
            <person name="Vandepol N."/>
            <person name="Liber J."/>
            <person name="Desiro A."/>
            <person name="Na H."/>
            <person name="Kennedy M."/>
            <person name="Barry K."/>
            <person name="Grigoriev I.V."/>
            <person name="Miller A.N."/>
            <person name="O'Donnell K."/>
            <person name="Stajich J.E."/>
            <person name="Bonito G."/>
        </authorList>
    </citation>
    <scope>NUCLEOTIDE SEQUENCE</scope>
    <source>
        <strain evidence="10">BC1065</strain>
    </source>
</reference>
<evidence type="ECO:0000256" key="4">
    <source>
        <dbReference type="ARBA" id="ARBA00022777"/>
    </source>
</evidence>
<accession>A0A9P6PZD3</accession>
<dbReference type="GO" id="GO:0005737">
    <property type="term" value="C:cytoplasm"/>
    <property type="evidence" value="ECO:0007669"/>
    <property type="project" value="TreeGrafter"/>
</dbReference>
<feature type="region of interest" description="Disordered" evidence="8">
    <location>
        <begin position="1548"/>
        <end position="1664"/>
    </location>
</feature>
<feature type="compositionally biased region" description="Low complexity" evidence="8">
    <location>
        <begin position="1692"/>
        <end position="1722"/>
    </location>
</feature>
<feature type="compositionally biased region" description="Basic and acidic residues" evidence="8">
    <location>
        <begin position="1056"/>
        <end position="1067"/>
    </location>
</feature>
<feature type="compositionally biased region" description="Gly residues" evidence="8">
    <location>
        <begin position="1855"/>
        <end position="1869"/>
    </location>
</feature>
<dbReference type="InterPro" id="IPR017441">
    <property type="entry name" value="Protein_kinase_ATP_BS"/>
</dbReference>
<gene>
    <name evidence="10" type="ORF">DFQ27_005888</name>
</gene>
<dbReference type="FunFam" id="3.30.200.20:FF:000003">
    <property type="entry name" value="Non-specific serine/threonine protein kinase"/>
    <property type="match status" value="1"/>
</dbReference>
<sequence length="2033" mass="216275">MGSNRPSARNQRAKLASDLNDLFKDLQSNQVKTVGNYHLGETIGQGTYGKVKLATHVLTGQQVAVKIVAKTHASIITREIYHWRTLAHPNIAHLHEVLTTESKIYLVTEHCRNGELLETLIRDGRCSPALSRRWFRQICLAVQHCHAKKIVHRDLKLENILLDEHNDIKLIDFGFTRECESKKLLESYCGSAAYTAPEIIMGKKYSGPEADIWSLGIILYTLLAGYLPFDDESEVVVQDKIVELDYEMPDDISQDAKNLIKDILKPDPPERLTIDHILSHAWFTPGPDEEAENPPSGPYIGDGSISDIDLQDQQSSHGRQGSLVKRDIHPIQQTPILQPVGYPSSPLAPSPVAPTSQNPWTQRPSMNASSPYTFQPSDGLRAANPYGASMNVPSPISSPLPSPSPMVNKTFPRFEAYAGDSGTKPFPSSQFEQRLLISLGKVGLDVETFSRSIPAQSCDPAYGLWSVLVEQVRKRSLEKGTTMEWEQMLALSGLAEVAAQGSLSDSGRKSPRPMSDPSPTSNAPGANASSASLMSVTEATLQFEQLQKQREELQTQTEDLRQKLEQQRLEVELLKVQKCQLEDVPQGQQKAMVATAEQVRHDSIAISTPVGEANCSNNVTSSVLQPAAPIHPFQDATPASASQPVSLDEPTTQTQQHVLDSGVSVSTTSTNSTPNSSWEIADRTAAMMAHERPRRKSKGILTSLKERFFSGGSSSDADVSYQGGHGSPTPPPLPSKKQIGSAISAPSSTVSGVSYAPTSSSGVKPLPAPPAHPHPHPHPHLAAQQDTAASSTHSGTTLAPSTAGFISVKSASTTSLVSPMTVLHASTSQEVAPSITTGPLSTKNPTEPIPITPAHKHQKGFMSWIVESASGTVLNKSPTPQTSAKVNNRVKNTRSYSNAEPVAIPGTEAREIRPQIPDIPQSFFQPTSPPSAGHASSAPSNGGMSIRQRLASFSGHTTPKISAEERKRAAMAAALAAQELAEGHLLARPERAHSPSPPSSPPRASYISRASDLHDKGSKSGRNKKKESVPSYGTTNTSFSSTVSSSTLPGSKKRTSKESKDSKEWSRTRAVSESIAVLQKPGEAHAKSALHRPRSPSPPRTSGGDRARIDSSPLQGGYSAYTERPSKASSKSAISGTKSSMPSIMTAFAHGNPFRSSRSATSSPVQPQKMVLPVPEKSPAALKMNPVGAPVAETATVPKPVTKVTPVSDSPSSSPSHPRTSSSSSTRSQAKTRSRRESQDIHNYPIDRGAFTDQAPPEEGRRSISSISSGATKLASHRISRSSITRASLEHVLAERGSPRQSIIRGDEQRQQQHQQPQQTPETKSVPPPAPSEEKSAADQIASKRASLGSLSSRRSSSSSMRDRNIFGLTIDSTGASRKSSIQLHRAPSYSSPIVNGTPTQTPRRGSEYDRSHSEGYGSPQAGRASITVVHEDASEDHSAAMMAAATYQRRISMQREQRHPRQSSSGSRHSESTSPVRSRLSRDLSESRRASTETVDSNSVKVMTPSRRAALDQGACTVEVPMGVPVHSRQSSGHLKTGIVSISPSISASSSLSQLNGDEKSSSRPEVAMTALSAAAMSEPSRNNGSSSVLGPPATVSVLQPSAPLDEELGSPKLHFGEGCSLIPSPPASPQLAATIKVPEASTKRAEEDPVDRFFSSSPSGRPLVTFDERFQSKVEPSSSLLNGKNDDDSSVTGSATSASATTTTATTANTTTRARRVTNGFQPMAAKRLSKPGVPSNNGSTTPVTTTFPLSASLTAEADHHPVPALRQQYQQQQHYQQHQHLPHHLHQQQHQHHHQHQHHPLHTPLNASGGPPNAFAGRRRGYRNSTGSMASMTPQQQQNLLQLQQEQLQKLQGGGSSTTIGGGGGYLPTSSTVRPMSMIGHQAGGGGGGSPATGGGLGGLNPRMSRLGAFPKREYGGVPLGGYGHGQGLAAAGSSSSALSSSLQAGGGGGGGGACGTLPTIQVDGTPVGSPTAGGSTFGAGVDMSYLNGPPPTNLRFPGSDLRDTYVGRRQSMGVPKRTTAPAAIQEEEE</sequence>
<feature type="region of interest" description="Disordered" evidence="8">
    <location>
        <begin position="919"/>
        <end position="945"/>
    </location>
</feature>
<feature type="region of interest" description="Disordered" evidence="8">
    <location>
        <begin position="1012"/>
        <end position="1361"/>
    </location>
</feature>
<dbReference type="PANTHER" id="PTHR24346">
    <property type="entry name" value="MAP/MICROTUBULE AFFINITY-REGULATING KINASE"/>
    <property type="match status" value="1"/>
</dbReference>
<feature type="compositionally biased region" description="Polar residues" evidence="8">
    <location>
        <begin position="744"/>
        <end position="762"/>
    </location>
</feature>
<feature type="region of interest" description="Disordered" evidence="8">
    <location>
        <begin position="1677"/>
        <end position="1743"/>
    </location>
</feature>
<feature type="compositionally biased region" description="Low complexity" evidence="8">
    <location>
        <begin position="920"/>
        <end position="943"/>
    </location>
</feature>
<keyword evidence="1" id="KW-0723">Serine/threonine-protein kinase</keyword>
<feature type="compositionally biased region" description="Polar residues" evidence="8">
    <location>
        <begin position="1826"/>
        <end position="1837"/>
    </location>
</feature>
<feature type="region of interest" description="Disordered" evidence="8">
    <location>
        <begin position="2011"/>
        <end position="2033"/>
    </location>
</feature>
<dbReference type="GO" id="GO:0004674">
    <property type="term" value="F:protein serine/threonine kinase activity"/>
    <property type="evidence" value="ECO:0007669"/>
    <property type="project" value="UniProtKB-KW"/>
</dbReference>
<feature type="compositionally biased region" description="Low complexity" evidence="8">
    <location>
        <begin position="1343"/>
        <end position="1360"/>
    </location>
</feature>
<feature type="compositionally biased region" description="Low complexity" evidence="8">
    <location>
        <begin position="517"/>
        <end position="532"/>
    </location>
</feature>
<feature type="compositionally biased region" description="Polar residues" evidence="8">
    <location>
        <begin position="1581"/>
        <end position="1590"/>
    </location>
</feature>
<feature type="compositionally biased region" description="Polar residues" evidence="8">
    <location>
        <begin position="1377"/>
        <end position="1404"/>
    </location>
</feature>
<evidence type="ECO:0000256" key="8">
    <source>
        <dbReference type="SAM" id="MobiDB-lite"/>
    </source>
</evidence>
<dbReference type="CDD" id="cd14003">
    <property type="entry name" value="STKc_AMPK-like"/>
    <property type="match status" value="1"/>
</dbReference>
<comment type="caution">
    <text evidence="10">The sequence shown here is derived from an EMBL/GenBank/DDBJ whole genome shotgun (WGS) entry which is preliminary data.</text>
</comment>
<feature type="compositionally biased region" description="Basic and acidic residues" evidence="8">
    <location>
        <begin position="1481"/>
        <end position="1492"/>
    </location>
</feature>
<feature type="compositionally biased region" description="Gly residues" evidence="8">
    <location>
        <begin position="1885"/>
        <end position="1902"/>
    </location>
</feature>
<feature type="compositionally biased region" description="Polar residues" evidence="8">
    <location>
        <begin position="784"/>
        <end position="797"/>
    </location>
</feature>
<feature type="compositionally biased region" description="Basic residues" evidence="8">
    <location>
        <begin position="1783"/>
        <end position="1804"/>
    </location>
</feature>
<evidence type="ECO:0000256" key="6">
    <source>
        <dbReference type="PROSITE-ProRule" id="PRU10141"/>
    </source>
</evidence>
<feature type="region of interest" description="Disordered" evidence="8">
    <location>
        <begin position="283"/>
        <end position="386"/>
    </location>
</feature>
<dbReference type="PROSITE" id="PS50011">
    <property type="entry name" value="PROTEIN_KINASE_DOM"/>
    <property type="match status" value="1"/>
</dbReference>
<keyword evidence="2" id="KW-0808">Transferase</keyword>
<keyword evidence="3 6" id="KW-0547">Nucleotide-binding</keyword>
<dbReference type="InterPro" id="IPR011009">
    <property type="entry name" value="Kinase-like_dom_sf"/>
</dbReference>
<feature type="region of interest" description="Disordered" evidence="8">
    <location>
        <begin position="1377"/>
        <end position="1424"/>
    </location>
</feature>
<evidence type="ECO:0000259" key="9">
    <source>
        <dbReference type="PROSITE" id="PS50011"/>
    </source>
</evidence>
<protein>
    <recommendedName>
        <fullName evidence="9">Protein kinase domain-containing protein</fullName>
    </recommendedName>
</protein>
<evidence type="ECO:0000313" key="11">
    <source>
        <dbReference type="Proteomes" id="UP000807716"/>
    </source>
</evidence>
<feature type="domain" description="Protein kinase" evidence="9">
    <location>
        <begin position="37"/>
        <end position="283"/>
    </location>
</feature>
<dbReference type="InterPro" id="IPR000719">
    <property type="entry name" value="Prot_kinase_dom"/>
</dbReference>
<feature type="compositionally biased region" description="Basic and acidic residues" evidence="8">
    <location>
        <begin position="1405"/>
        <end position="1414"/>
    </location>
</feature>
<feature type="compositionally biased region" description="Polar residues" evidence="8">
    <location>
        <begin position="1154"/>
        <end position="1166"/>
    </location>
</feature>
<dbReference type="Gene3D" id="1.10.510.10">
    <property type="entry name" value="Transferase(Phosphotransferase) domain 1"/>
    <property type="match status" value="1"/>
</dbReference>
<evidence type="ECO:0000256" key="1">
    <source>
        <dbReference type="ARBA" id="ARBA00022527"/>
    </source>
</evidence>
<feature type="compositionally biased region" description="Low complexity" evidence="8">
    <location>
        <begin position="1196"/>
        <end position="1231"/>
    </location>
</feature>
<feature type="compositionally biased region" description="Polar residues" evidence="8">
    <location>
        <begin position="1493"/>
        <end position="1502"/>
    </location>
</feature>
<dbReference type="FunFam" id="1.10.510.10:FF:000571">
    <property type="entry name" value="Maternal embryonic leucine zipper kinase"/>
    <property type="match status" value="1"/>
</dbReference>
<dbReference type="GO" id="GO:0035556">
    <property type="term" value="P:intracellular signal transduction"/>
    <property type="evidence" value="ECO:0007669"/>
    <property type="project" value="TreeGrafter"/>
</dbReference>
<feature type="binding site" evidence="6">
    <location>
        <position position="70"/>
    </location>
    <ligand>
        <name>ATP</name>
        <dbReference type="ChEBI" id="CHEBI:30616"/>
    </ligand>
</feature>
<feature type="region of interest" description="Disordered" evidence="8">
    <location>
        <begin position="500"/>
        <end position="532"/>
    </location>
</feature>
<evidence type="ECO:0000256" key="3">
    <source>
        <dbReference type="ARBA" id="ARBA00022741"/>
    </source>
</evidence>
<feature type="region of interest" description="Disordered" evidence="8">
    <location>
        <begin position="988"/>
        <end position="1007"/>
    </location>
</feature>
<keyword evidence="5 6" id="KW-0067">ATP-binding</keyword>
<organism evidence="10 11">
    <name type="scientific">Actinomortierella ambigua</name>
    <dbReference type="NCBI Taxonomy" id="1343610"/>
    <lineage>
        <taxon>Eukaryota</taxon>
        <taxon>Fungi</taxon>
        <taxon>Fungi incertae sedis</taxon>
        <taxon>Mucoromycota</taxon>
        <taxon>Mortierellomycotina</taxon>
        <taxon>Mortierellomycetes</taxon>
        <taxon>Mortierellales</taxon>
        <taxon>Mortierellaceae</taxon>
        <taxon>Actinomortierella</taxon>
    </lineage>
</organism>
<evidence type="ECO:0000313" key="10">
    <source>
        <dbReference type="EMBL" id="KAG0256136.1"/>
    </source>
</evidence>
<feature type="compositionally biased region" description="Low complexity" evidence="8">
    <location>
        <begin position="661"/>
        <end position="677"/>
    </location>
</feature>
<dbReference type="GO" id="GO:0005524">
    <property type="term" value="F:ATP binding"/>
    <property type="evidence" value="ECO:0007669"/>
    <property type="project" value="UniProtKB-UniRule"/>
</dbReference>
<name>A0A9P6PZD3_9FUNG</name>
<keyword evidence="4" id="KW-0418">Kinase</keyword>
<feature type="compositionally biased region" description="Basic and acidic residues" evidence="8">
    <location>
        <begin position="1643"/>
        <end position="1653"/>
    </location>
</feature>
<feature type="compositionally biased region" description="Low complexity" evidence="8">
    <location>
        <begin position="1838"/>
        <end position="1854"/>
    </location>
</feature>
<evidence type="ECO:0000256" key="7">
    <source>
        <dbReference type="SAM" id="Coils"/>
    </source>
</evidence>
<feature type="region of interest" description="Disordered" evidence="8">
    <location>
        <begin position="654"/>
        <end position="677"/>
    </location>
</feature>
<dbReference type="EMBL" id="JAAAJB010000424">
    <property type="protein sequence ID" value="KAG0256136.1"/>
    <property type="molecule type" value="Genomic_DNA"/>
</dbReference>
<dbReference type="SUPFAM" id="SSF56112">
    <property type="entry name" value="Protein kinase-like (PK-like)"/>
    <property type="match status" value="1"/>
</dbReference>
<feature type="region of interest" description="Disordered" evidence="8">
    <location>
        <begin position="1773"/>
        <end position="1873"/>
    </location>
</feature>
<feature type="compositionally biased region" description="Low complexity" evidence="8">
    <location>
        <begin position="1127"/>
        <end position="1140"/>
    </location>
</feature>
<dbReference type="PROSITE" id="PS00108">
    <property type="entry name" value="PROTEIN_KINASE_ST"/>
    <property type="match status" value="1"/>
</dbReference>
<dbReference type="Pfam" id="PF00069">
    <property type="entry name" value="Pkinase"/>
    <property type="match status" value="1"/>
</dbReference>
<feature type="region of interest" description="Disordered" evidence="8">
    <location>
        <begin position="711"/>
        <end position="797"/>
    </location>
</feature>
<dbReference type="OrthoDB" id="504170at2759"/>
<feature type="compositionally biased region" description="Basic and acidic residues" evidence="8">
    <location>
        <begin position="1288"/>
        <end position="1298"/>
    </location>
</feature>